<protein>
    <recommendedName>
        <fullName evidence="4">Major fimbrial subunit protein N-terminal domain-containing protein</fullName>
    </recommendedName>
</protein>
<dbReference type="RefSeq" id="WP_183671673.1">
    <property type="nucleotide sequence ID" value="NZ_BMPB01000008.1"/>
</dbReference>
<evidence type="ECO:0000313" key="2">
    <source>
        <dbReference type="EMBL" id="MBB4623679.1"/>
    </source>
</evidence>
<evidence type="ECO:0000313" key="3">
    <source>
        <dbReference type="Proteomes" id="UP000533637"/>
    </source>
</evidence>
<dbReference type="Proteomes" id="UP000533637">
    <property type="component" value="Unassembled WGS sequence"/>
</dbReference>
<comment type="caution">
    <text evidence="2">The sequence shown here is derived from an EMBL/GenBank/DDBJ whole genome shotgun (WGS) entry which is preliminary data.</text>
</comment>
<keyword evidence="3" id="KW-1185">Reference proteome</keyword>
<feature type="signal peptide" evidence="1">
    <location>
        <begin position="1"/>
        <end position="20"/>
    </location>
</feature>
<keyword evidence="1" id="KW-0732">Signal</keyword>
<accession>A0ABR6KQ96</accession>
<feature type="chain" id="PRO_5046028799" description="Major fimbrial subunit protein N-terminal domain-containing protein" evidence="1">
    <location>
        <begin position="21"/>
        <end position="318"/>
    </location>
</feature>
<dbReference type="Gene3D" id="2.60.40.2580">
    <property type="match status" value="1"/>
</dbReference>
<proteinExistence type="predicted"/>
<gene>
    <name evidence="2" type="ORF">GGQ57_003595</name>
</gene>
<sequence length="318" mass="34258">MNTKNIILAILMVLSFAACSSEIEGIDNNMTDASVNSNSETSLSVRMVSNGINTKADNDVNEFAIDSYMIAVFDSKSGERIGFTKEASSFTDETVTIDNISTKEGKADVVVIANLDQHNNDWTLFDNLYTYNEFVDQTVGCVPGLVKVGISKGVTLSGSASTVTVELKQLTARVVVNLSAKAEGAGSNTVVTMVATRYDAKIARDSKIIPEINAHVDGAARYDGGVSSFWYCTTKTEAANIDVNVVITIDKGDGSTPKEVEKTISVPFLSNGQPVTVLENGVSYNIEVEAKISVKYEVELSYQLHAINTITQDEITFN</sequence>
<name>A0ABR6KQ96_9BACT</name>
<evidence type="ECO:0008006" key="4">
    <source>
        <dbReference type="Google" id="ProtNLM"/>
    </source>
</evidence>
<dbReference type="PROSITE" id="PS51257">
    <property type="entry name" value="PROKAR_LIPOPROTEIN"/>
    <property type="match status" value="1"/>
</dbReference>
<dbReference type="EMBL" id="JACHOC010000007">
    <property type="protein sequence ID" value="MBB4623679.1"/>
    <property type="molecule type" value="Genomic_DNA"/>
</dbReference>
<reference evidence="2 3" key="1">
    <citation type="submission" date="2020-08" db="EMBL/GenBank/DDBJ databases">
        <title>Genomic Encyclopedia of Type Strains, Phase IV (KMG-IV): sequencing the most valuable type-strain genomes for metagenomic binning, comparative biology and taxonomic classification.</title>
        <authorList>
            <person name="Goeker M."/>
        </authorList>
    </citation>
    <scope>NUCLEOTIDE SEQUENCE [LARGE SCALE GENOMIC DNA]</scope>
    <source>
        <strain evidence="2 3">DSM 102983</strain>
    </source>
</reference>
<evidence type="ECO:0000256" key="1">
    <source>
        <dbReference type="SAM" id="SignalP"/>
    </source>
</evidence>
<organism evidence="2 3">
    <name type="scientific">Parabacteroides faecis</name>
    <dbReference type="NCBI Taxonomy" id="1217282"/>
    <lineage>
        <taxon>Bacteria</taxon>
        <taxon>Pseudomonadati</taxon>
        <taxon>Bacteroidota</taxon>
        <taxon>Bacteroidia</taxon>
        <taxon>Bacteroidales</taxon>
        <taxon>Tannerellaceae</taxon>
        <taxon>Parabacteroides</taxon>
    </lineage>
</organism>